<evidence type="ECO:0000259" key="11">
    <source>
        <dbReference type="PROSITE" id="PS50262"/>
    </source>
</evidence>
<dbReference type="PANTHER" id="PTHR24248">
    <property type="entry name" value="ADRENERGIC RECEPTOR-RELATED G-PROTEIN COUPLED RECEPTOR"/>
    <property type="match status" value="1"/>
</dbReference>
<evidence type="ECO:0000256" key="8">
    <source>
        <dbReference type="ARBA" id="ARBA00023224"/>
    </source>
</evidence>
<dbReference type="SMART" id="SM01381">
    <property type="entry name" value="7TM_GPCR_Srsx"/>
    <property type="match status" value="1"/>
</dbReference>
<dbReference type="PROSITE" id="PS00237">
    <property type="entry name" value="G_PROTEIN_RECEP_F1_1"/>
    <property type="match status" value="1"/>
</dbReference>
<name>A0ABQ9FKC8_TEGGR</name>
<keyword evidence="3 9" id="KW-0812">Transmembrane</keyword>
<dbReference type="PANTHER" id="PTHR24248:SF66">
    <property type="entry name" value="OCTOPAMINE RECEPTOR BETA-3R"/>
    <property type="match status" value="1"/>
</dbReference>
<keyword evidence="6 10" id="KW-0472">Membrane</keyword>
<dbReference type="PRINTS" id="PR00237">
    <property type="entry name" value="GPCRRHODOPSN"/>
</dbReference>
<sequence>MFLNKSKMNVSAVCDNIKLERGNYRVILPVVTILSVLALTGFIGNLTVIVVAIRHSNRQMKTYVFVVSLAVADLIVCFLCMPLAMLQQFTENQLVKEHVVFQLSISSDVMFSTVSILNLMCLTTDRYIAICHPLKYKVYMSWRNVVIMLLLCWIFSGVMSYGLILSGVHQIGADSPKEEGDSYCLLNVSFYYAVIGSGLGFYIPSIIITIFNIKVFYEIKKSSKYLQRLTCTTTLPKDKSIRKTEVRTAKTIAILMTCFFICWCPFFIYNVFEPLITTDIGDTILPYIIVMWLGYANSVLNPYLYLYLNKSKKDTGILCCTRCFKHQEMQISPQDNRVTKNSQRCNVKVLSFRRSHEKISTLDEAVCDDTRL</sequence>
<comment type="caution">
    <text evidence="12">The sequence shown here is derived from an EMBL/GenBank/DDBJ whole genome shotgun (WGS) entry which is preliminary data.</text>
</comment>
<evidence type="ECO:0000256" key="9">
    <source>
        <dbReference type="RuleBase" id="RU000688"/>
    </source>
</evidence>
<keyword evidence="8 9" id="KW-0807">Transducer</keyword>
<dbReference type="PROSITE" id="PS50262">
    <property type="entry name" value="G_PROTEIN_RECEP_F1_2"/>
    <property type="match status" value="1"/>
</dbReference>
<accession>A0ABQ9FKC8</accession>
<keyword evidence="13" id="KW-1185">Reference proteome</keyword>
<dbReference type="Gene3D" id="1.20.1070.10">
    <property type="entry name" value="Rhodopsin 7-helix transmembrane proteins"/>
    <property type="match status" value="1"/>
</dbReference>
<feature type="transmembrane region" description="Helical" evidence="10">
    <location>
        <begin position="26"/>
        <end position="51"/>
    </location>
</feature>
<dbReference type="EMBL" id="JARBDR010000246">
    <property type="protein sequence ID" value="KAJ8317116.1"/>
    <property type="molecule type" value="Genomic_DNA"/>
</dbReference>
<organism evidence="12 13">
    <name type="scientific">Tegillarca granosa</name>
    <name type="common">Malaysian cockle</name>
    <name type="synonym">Anadara granosa</name>
    <dbReference type="NCBI Taxonomy" id="220873"/>
    <lineage>
        <taxon>Eukaryota</taxon>
        <taxon>Metazoa</taxon>
        <taxon>Spiralia</taxon>
        <taxon>Lophotrochozoa</taxon>
        <taxon>Mollusca</taxon>
        <taxon>Bivalvia</taxon>
        <taxon>Autobranchia</taxon>
        <taxon>Pteriomorphia</taxon>
        <taxon>Arcoida</taxon>
        <taxon>Arcoidea</taxon>
        <taxon>Arcidae</taxon>
        <taxon>Tegillarca</taxon>
    </lineage>
</organism>
<dbReference type="InterPro" id="IPR017452">
    <property type="entry name" value="GPCR_Rhodpsn_7TM"/>
</dbReference>
<evidence type="ECO:0000256" key="6">
    <source>
        <dbReference type="ARBA" id="ARBA00023136"/>
    </source>
</evidence>
<feature type="domain" description="G-protein coupled receptors family 1 profile" evidence="11">
    <location>
        <begin position="44"/>
        <end position="305"/>
    </location>
</feature>
<proteinExistence type="inferred from homology"/>
<feature type="transmembrane region" description="Helical" evidence="10">
    <location>
        <begin position="189"/>
        <end position="217"/>
    </location>
</feature>
<keyword evidence="5 9" id="KW-0297">G-protein coupled receptor</keyword>
<keyword evidence="4 10" id="KW-1133">Transmembrane helix</keyword>
<keyword evidence="7 9" id="KW-0675">Receptor</keyword>
<dbReference type="CDD" id="cd14967">
    <property type="entry name" value="7tmA_amine_R-like"/>
    <property type="match status" value="1"/>
</dbReference>
<dbReference type="InterPro" id="IPR000276">
    <property type="entry name" value="GPCR_Rhodpsn"/>
</dbReference>
<comment type="similarity">
    <text evidence="9">Belongs to the G-protein coupled receptor 1 family.</text>
</comment>
<feature type="transmembrane region" description="Helical" evidence="10">
    <location>
        <begin position="105"/>
        <end position="124"/>
    </location>
</feature>
<evidence type="ECO:0000313" key="13">
    <source>
        <dbReference type="Proteomes" id="UP001217089"/>
    </source>
</evidence>
<evidence type="ECO:0000256" key="5">
    <source>
        <dbReference type="ARBA" id="ARBA00023040"/>
    </source>
</evidence>
<evidence type="ECO:0000256" key="3">
    <source>
        <dbReference type="ARBA" id="ARBA00022692"/>
    </source>
</evidence>
<dbReference type="Proteomes" id="UP001217089">
    <property type="component" value="Unassembled WGS sequence"/>
</dbReference>
<feature type="transmembrane region" description="Helical" evidence="10">
    <location>
        <begin position="252"/>
        <end position="272"/>
    </location>
</feature>
<gene>
    <name evidence="12" type="ORF">KUTeg_005020</name>
</gene>
<evidence type="ECO:0000256" key="7">
    <source>
        <dbReference type="ARBA" id="ARBA00023170"/>
    </source>
</evidence>
<evidence type="ECO:0000256" key="4">
    <source>
        <dbReference type="ARBA" id="ARBA00022989"/>
    </source>
</evidence>
<keyword evidence="2" id="KW-1003">Cell membrane</keyword>
<dbReference type="SUPFAM" id="SSF81321">
    <property type="entry name" value="Family A G protein-coupled receptor-like"/>
    <property type="match status" value="1"/>
</dbReference>
<feature type="transmembrane region" description="Helical" evidence="10">
    <location>
        <begin position="284"/>
        <end position="308"/>
    </location>
</feature>
<feature type="transmembrane region" description="Helical" evidence="10">
    <location>
        <begin position="145"/>
        <end position="169"/>
    </location>
</feature>
<feature type="transmembrane region" description="Helical" evidence="10">
    <location>
        <begin position="63"/>
        <end position="85"/>
    </location>
</feature>
<evidence type="ECO:0000313" key="12">
    <source>
        <dbReference type="EMBL" id="KAJ8317116.1"/>
    </source>
</evidence>
<evidence type="ECO:0000256" key="2">
    <source>
        <dbReference type="ARBA" id="ARBA00022475"/>
    </source>
</evidence>
<reference evidence="12 13" key="1">
    <citation type="submission" date="2022-12" db="EMBL/GenBank/DDBJ databases">
        <title>Chromosome-level genome of Tegillarca granosa.</title>
        <authorList>
            <person name="Kim J."/>
        </authorList>
    </citation>
    <scope>NUCLEOTIDE SEQUENCE [LARGE SCALE GENOMIC DNA]</scope>
    <source>
        <strain evidence="12">Teg-2019</strain>
        <tissue evidence="12">Adductor muscle</tissue>
    </source>
</reference>
<evidence type="ECO:0000256" key="1">
    <source>
        <dbReference type="ARBA" id="ARBA00004651"/>
    </source>
</evidence>
<protein>
    <recommendedName>
        <fullName evidence="11">G-protein coupled receptors family 1 profile domain-containing protein</fullName>
    </recommendedName>
</protein>
<dbReference type="Pfam" id="PF00001">
    <property type="entry name" value="7tm_1"/>
    <property type="match status" value="1"/>
</dbReference>
<comment type="subcellular location">
    <subcellularLocation>
        <location evidence="1">Cell membrane</location>
        <topology evidence="1">Multi-pass membrane protein</topology>
    </subcellularLocation>
</comment>
<evidence type="ECO:0000256" key="10">
    <source>
        <dbReference type="SAM" id="Phobius"/>
    </source>
</evidence>